<organism evidence="1">
    <name type="scientific">Siphoviridae sp. ctAFE3</name>
    <dbReference type="NCBI Taxonomy" id="2827796"/>
    <lineage>
        <taxon>Viruses</taxon>
        <taxon>Duplodnaviria</taxon>
        <taxon>Heunggongvirae</taxon>
        <taxon>Uroviricota</taxon>
        <taxon>Caudoviricetes</taxon>
    </lineage>
</organism>
<accession>A0A8S5S7Q6</accession>
<reference evidence="1" key="1">
    <citation type="journal article" date="2021" name="Proc. Natl. Acad. Sci. U.S.A.">
        <title>A Catalog of Tens of Thousands of Viruses from Human Metagenomes Reveals Hidden Associations with Chronic Diseases.</title>
        <authorList>
            <person name="Tisza M.J."/>
            <person name="Buck C.B."/>
        </authorList>
    </citation>
    <scope>NUCLEOTIDE SEQUENCE</scope>
    <source>
        <strain evidence="1">CtAFE3</strain>
    </source>
</reference>
<name>A0A8S5S7Q6_9CAUD</name>
<protein>
    <submittedName>
        <fullName evidence="1">Uncharacterized protein</fullName>
    </submittedName>
</protein>
<sequence>MYIFIWFLIVKIHLPNGCPLSIIGGVKLLL</sequence>
<evidence type="ECO:0000313" key="1">
    <source>
        <dbReference type="EMBL" id="DAF46711.1"/>
    </source>
</evidence>
<dbReference type="EMBL" id="BK032542">
    <property type="protein sequence ID" value="DAF46711.1"/>
    <property type="molecule type" value="Genomic_DNA"/>
</dbReference>
<proteinExistence type="predicted"/>